<reference evidence="3 4" key="1">
    <citation type="submission" date="2018-08" db="EMBL/GenBank/DDBJ databases">
        <title>Bacillus chawlae sp. nov., Bacillus glennii sp. nov., and Bacillus saganii sp. nov. Isolated from the Vehicle Assembly Building at Kennedy Space Center where the Viking Spacecraft were Assembled.</title>
        <authorList>
            <person name="Seuylemezian A."/>
            <person name="Vaishampayan P."/>
        </authorList>
    </citation>
    <scope>NUCLEOTIDE SEQUENCE [LARGE SCALE GENOMIC DNA]</scope>
    <source>
        <strain evidence="3 4">V44-8</strain>
    </source>
</reference>
<gene>
    <name evidence="3" type="ORF">D0466_21380</name>
</gene>
<name>A0A372L6D7_9BACI</name>
<dbReference type="RefSeq" id="WP_117324522.1">
    <property type="nucleotide sequence ID" value="NZ_QVTD01000024.1"/>
</dbReference>
<dbReference type="PANTHER" id="PTHR31750">
    <property type="entry name" value="PROTEIN STAY-GREEN 1, CHLOROPLASTIC-RELATED"/>
    <property type="match status" value="1"/>
</dbReference>
<comment type="caution">
    <text evidence="3">The sequence shown here is derived from an EMBL/GenBank/DDBJ whole genome shotgun (WGS) entry which is preliminary data.</text>
</comment>
<sequence length="163" mass="18715">MSTFNPENLTVTVIPPATPTMPADGRKYTLTHSDTTGELFLSIGKQYDFGKIDEKIRDEVLAEWGPYMGVYVLSAQVYISGGEFDQNISKVRYLIFKKEIDFALEAIMYGDREFFRNFPWLLDSPITVQFNSVYPEYQKLLLYGTPRQYLNGKNSNHTSTIEV</sequence>
<dbReference type="InterPro" id="IPR024438">
    <property type="entry name" value="Staygreen"/>
</dbReference>
<evidence type="ECO:0000313" key="3">
    <source>
        <dbReference type="EMBL" id="RFU60572.1"/>
    </source>
</evidence>
<proteinExistence type="predicted"/>
<feature type="domain" description="Staygreen protein" evidence="2">
    <location>
        <begin position="3"/>
        <end position="149"/>
    </location>
</feature>
<evidence type="ECO:0000259" key="2">
    <source>
        <dbReference type="Pfam" id="PF12638"/>
    </source>
</evidence>
<organism evidence="3 4">
    <name type="scientific">Peribacillus glennii</name>
    <dbReference type="NCBI Taxonomy" id="2303991"/>
    <lineage>
        <taxon>Bacteria</taxon>
        <taxon>Bacillati</taxon>
        <taxon>Bacillota</taxon>
        <taxon>Bacilli</taxon>
        <taxon>Bacillales</taxon>
        <taxon>Bacillaceae</taxon>
        <taxon>Peribacillus</taxon>
    </lineage>
</organism>
<evidence type="ECO:0000256" key="1">
    <source>
        <dbReference type="ARBA" id="ARBA00022946"/>
    </source>
</evidence>
<evidence type="ECO:0000313" key="4">
    <source>
        <dbReference type="Proteomes" id="UP000262939"/>
    </source>
</evidence>
<dbReference type="PANTHER" id="PTHR31750:SF4">
    <property type="entry name" value="LP06106P"/>
    <property type="match status" value="1"/>
</dbReference>
<accession>A0A372L6D7</accession>
<keyword evidence="1" id="KW-0809">Transit peptide</keyword>
<keyword evidence="4" id="KW-1185">Reference proteome</keyword>
<dbReference type="Pfam" id="PF12638">
    <property type="entry name" value="Staygreen"/>
    <property type="match status" value="1"/>
</dbReference>
<protein>
    <recommendedName>
        <fullName evidence="2">Staygreen protein domain-containing protein</fullName>
    </recommendedName>
</protein>
<dbReference type="Proteomes" id="UP000262939">
    <property type="component" value="Unassembled WGS sequence"/>
</dbReference>
<dbReference type="OrthoDB" id="1684395at2"/>
<dbReference type="AlphaFoldDB" id="A0A372L6D7"/>
<dbReference type="EMBL" id="QVTD01000024">
    <property type="protein sequence ID" value="RFU60572.1"/>
    <property type="molecule type" value="Genomic_DNA"/>
</dbReference>